<accession>A0A848AT65</accession>
<evidence type="ECO:0000256" key="1">
    <source>
        <dbReference type="SAM" id="SignalP"/>
    </source>
</evidence>
<keyword evidence="1" id="KW-0732">Signal</keyword>
<name>A0A848AT65_9BACT</name>
<protein>
    <submittedName>
        <fullName evidence="2">Uncharacterized protein</fullName>
    </submittedName>
</protein>
<proteinExistence type="predicted"/>
<dbReference type="PROSITE" id="PS51257">
    <property type="entry name" value="PROKAR_LIPOPROTEIN"/>
    <property type="match status" value="1"/>
</dbReference>
<sequence length="139" mass="15394">MKKSLLLLLILLAVASCIFANSCRSQPPPSRQRENLELTEYAKEVEFAQKAVVLVPGQLNKFSRLWQSRGDVYQSAVQLLKEHPVKSPQAVCAYRFASNPKLISVVLEDSGTPPLAVTVWNGGSQLLITDVNLAEMEKQ</sequence>
<dbReference type="Proteomes" id="UP000576225">
    <property type="component" value="Unassembled WGS sequence"/>
</dbReference>
<dbReference type="RefSeq" id="WP_168962515.1">
    <property type="nucleotide sequence ID" value="NZ_CAUFPP010000077.1"/>
</dbReference>
<organism evidence="2 3">
    <name type="scientific">Victivallis vadensis</name>
    <dbReference type="NCBI Taxonomy" id="172901"/>
    <lineage>
        <taxon>Bacteria</taxon>
        <taxon>Pseudomonadati</taxon>
        <taxon>Lentisphaerota</taxon>
        <taxon>Lentisphaeria</taxon>
        <taxon>Victivallales</taxon>
        <taxon>Victivallaceae</taxon>
        <taxon>Victivallis</taxon>
    </lineage>
</organism>
<reference evidence="2 3" key="1">
    <citation type="submission" date="2020-04" db="EMBL/GenBank/DDBJ databases">
        <authorList>
            <person name="Hitch T.C.A."/>
            <person name="Wylensek D."/>
            <person name="Clavel T."/>
        </authorList>
    </citation>
    <scope>NUCLEOTIDE SEQUENCE [LARGE SCALE GENOMIC DNA]</scope>
    <source>
        <strain evidence="2 3">COR2-253-APC-1A</strain>
    </source>
</reference>
<evidence type="ECO:0000313" key="3">
    <source>
        <dbReference type="Proteomes" id="UP000576225"/>
    </source>
</evidence>
<comment type="caution">
    <text evidence="2">The sequence shown here is derived from an EMBL/GenBank/DDBJ whole genome shotgun (WGS) entry which is preliminary data.</text>
</comment>
<dbReference type="EMBL" id="JABAEW010000016">
    <property type="protein sequence ID" value="NMD86934.1"/>
    <property type="molecule type" value="Genomic_DNA"/>
</dbReference>
<feature type="chain" id="PRO_5032988446" evidence="1">
    <location>
        <begin position="21"/>
        <end position="139"/>
    </location>
</feature>
<feature type="signal peptide" evidence="1">
    <location>
        <begin position="1"/>
        <end position="20"/>
    </location>
</feature>
<dbReference type="AlphaFoldDB" id="A0A848AT65"/>
<evidence type="ECO:0000313" key="2">
    <source>
        <dbReference type="EMBL" id="NMD86934.1"/>
    </source>
</evidence>
<gene>
    <name evidence="2" type="ORF">HF882_10095</name>
</gene>